<proteinExistence type="predicted"/>
<keyword evidence="2" id="KW-1185">Reference proteome</keyword>
<protein>
    <submittedName>
        <fullName evidence="1">Uncharacterized protein</fullName>
    </submittedName>
</protein>
<dbReference type="EMBL" id="KE145371">
    <property type="protein sequence ID" value="EPE25778.1"/>
    <property type="molecule type" value="Genomic_DNA"/>
</dbReference>
<dbReference type="KEGG" id="glz:GLAREA_01690"/>
<dbReference type="HOGENOM" id="CLU_3032521_0_0_1"/>
<reference evidence="1 2" key="1">
    <citation type="journal article" date="2013" name="BMC Genomics">
        <title>Genomics-driven discovery of the pneumocandin biosynthetic gene cluster in the fungus Glarea lozoyensis.</title>
        <authorList>
            <person name="Chen L."/>
            <person name="Yue Q."/>
            <person name="Zhang X."/>
            <person name="Xiang M."/>
            <person name="Wang C."/>
            <person name="Li S."/>
            <person name="Che Y."/>
            <person name="Ortiz-Lopez F.J."/>
            <person name="Bills G.F."/>
            <person name="Liu X."/>
            <person name="An Z."/>
        </authorList>
    </citation>
    <scope>NUCLEOTIDE SEQUENCE [LARGE SCALE GENOMIC DNA]</scope>
    <source>
        <strain evidence="2">ATCC 20868 / MF5171</strain>
    </source>
</reference>
<dbReference type="GeneID" id="19460748"/>
<evidence type="ECO:0000313" key="1">
    <source>
        <dbReference type="EMBL" id="EPE25778.1"/>
    </source>
</evidence>
<dbReference type="Proteomes" id="UP000016922">
    <property type="component" value="Unassembled WGS sequence"/>
</dbReference>
<accession>S3DGT4</accession>
<organism evidence="1 2">
    <name type="scientific">Glarea lozoyensis (strain ATCC 20868 / MF5171)</name>
    <dbReference type="NCBI Taxonomy" id="1116229"/>
    <lineage>
        <taxon>Eukaryota</taxon>
        <taxon>Fungi</taxon>
        <taxon>Dikarya</taxon>
        <taxon>Ascomycota</taxon>
        <taxon>Pezizomycotina</taxon>
        <taxon>Leotiomycetes</taxon>
        <taxon>Helotiales</taxon>
        <taxon>Helotiaceae</taxon>
        <taxon>Glarea</taxon>
    </lineage>
</organism>
<evidence type="ECO:0000313" key="2">
    <source>
        <dbReference type="Proteomes" id="UP000016922"/>
    </source>
</evidence>
<sequence>MESKRKLVTPHIEIGVLARFSRRTANRSRTALRDQQPQRLDAVDVGCLREQREQL</sequence>
<dbReference type="AlphaFoldDB" id="S3DGT4"/>
<name>S3DGT4_GLAL2</name>
<dbReference type="RefSeq" id="XP_008087097.1">
    <property type="nucleotide sequence ID" value="XM_008088906.1"/>
</dbReference>
<gene>
    <name evidence="1" type="ORF">GLAREA_01690</name>
</gene>